<keyword evidence="3" id="KW-0547">Nucleotide-binding</keyword>
<dbReference type="GO" id="GO:0070740">
    <property type="term" value="F:tubulin-glutamic acid ligase activity"/>
    <property type="evidence" value="ECO:0007669"/>
    <property type="project" value="TreeGrafter"/>
</dbReference>
<dbReference type="PROSITE" id="PS51221">
    <property type="entry name" value="TTL"/>
    <property type="match status" value="1"/>
</dbReference>
<name>A0AAD1UH22_EUPCR</name>
<dbReference type="Pfam" id="PF03133">
    <property type="entry name" value="TTL"/>
    <property type="match status" value="1"/>
</dbReference>
<keyword evidence="4" id="KW-0067">ATP-binding</keyword>
<dbReference type="Gene3D" id="3.30.470.20">
    <property type="entry name" value="ATP-grasp fold, B domain"/>
    <property type="match status" value="1"/>
</dbReference>
<dbReference type="EMBL" id="CAMPGE010008208">
    <property type="protein sequence ID" value="CAI2367113.1"/>
    <property type="molecule type" value="Genomic_DNA"/>
</dbReference>
<dbReference type="AlphaFoldDB" id="A0AAD1UH22"/>
<evidence type="ECO:0000256" key="3">
    <source>
        <dbReference type="ARBA" id="ARBA00022741"/>
    </source>
</evidence>
<evidence type="ECO:0000256" key="2">
    <source>
        <dbReference type="ARBA" id="ARBA00022598"/>
    </source>
</evidence>
<accession>A0AAD1UH22</accession>
<comment type="caution">
    <text evidence="6">The sequence shown here is derived from an EMBL/GenBank/DDBJ whole genome shotgun (WGS) entry which is preliminary data.</text>
</comment>
<dbReference type="PANTHER" id="PTHR12241:SF39">
    <property type="entry name" value="TUBULIN POLYGLUTAMYLASE TTLL9-RELATED"/>
    <property type="match status" value="1"/>
</dbReference>
<evidence type="ECO:0000313" key="7">
    <source>
        <dbReference type="Proteomes" id="UP001295684"/>
    </source>
</evidence>
<dbReference type="Proteomes" id="UP001295684">
    <property type="component" value="Unassembled WGS sequence"/>
</dbReference>
<comment type="similarity">
    <text evidence="1">Belongs to the tubulin--tyrosine ligase family.</text>
</comment>
<dbReference type="GO" id="GO:0000226">
    <property type="term" value="P:microtubule cytoskeleton organization"/>
    <property type="evidence" value="ECO:0007669"/>
    <property type="project" value="TreeGrafter"/>
</dbReference>
<organism evidence="6 7">
    <name type="scientific">Euplotes crassus</name>
    <dbReference type="NCBI Taxonomy" id="5936"/>
    <lineage>
        <taxon>Eukaryota</taxon>
        <taxon>Sar</taxon>
        <taxon>Alveolata</taxon>
        <taxon>Ciliophora</taxon>
        <taxon>Intramacronucleata</taxon>
        <taxon>Spirotrichea</taxon>
        <taxon>Hypotrichia</taxon>
        <taxon>Euplotida</taxon>
        <taxon>Euplotidae</taxon>
        <taxon>Moneuplotes</taxon>
    </lineage>
</organism>
<dbReference type="GO" id="GO:0036064">
    <property type="term" value="C:ciliary basal body"/>
    <property type="evidence" value="ECO:0007669"/>
    <property type="project" value="TreeGrafter"/>
</dbReference>
<dbReference type="GO" id="GO:0015631">
    <property type="term" value="F:tubulin binding"/>
    <property type="evidence" value="ECO:0007669"/>
    <property type="project" value="TreeGrafter"/>
</dbReference>
<dbReference type="PANTHER" id="PTHR12241">
    <property type="entry name" value="TUBULIN POLYGLUTAMYLASE"/>
    <property type="match status" value="1"/>
</dbReference>
<proteinExistence type="inferred from homology"/>
<sequence length="492" mass="56498">MNNPLIPVIEEHDYPCTICISKAESEENLGKMMEEFYGNYSTSQDFEGSDILWLYGEEMGEYDREMFHQFGGFINKIYGTMIFKQKDLQYTIMNQCKKYHADRYGFHPASYSLMREFDLLQDDIKSSGRAKSWIAKPSEGMEGGDIFCFDTFEELMAKGVQEGMVAQQYIHNPLLLKGRKWDARMYLIVHGINPMRGYVSFDCGFARVCTDEYERGNVTNPHATITNGLRNVDHPYYVSEPEDEEDENQVYHRYPLTRAWELASENLDDPEPDLEKMKQGVKDLANSLLRCYRSSIEAEQADFIEMDGTRDKNDKLFNILGLDVMFDADLKPWLFETNRNPGMSLTYPVLDEDGVVIQKNSKIATGVKCNLINEVTKILVGKEDSKKFAKCYDNSDPETGDADFIYEKVFRVFKDICGKKLKRALSVHDFITFVSSLPEDLAEDVRSDEIVNKLTLKNKSEITLPEFFSGLEILSESVSMSLPSFLTRVEGE</sequence>
<dbReference type="GO" id="GO:0005524">
    <property type="term" value="F:ATP binding"/>
    <property type="evidence" value="ECO:0007669"/>
    <property type="project" value="UniProtKB-KW"/>
</dbReference>
<reference evidence="6" key="1">
    <citation type="submission" date="2023-07" db="EMBL/GenBank/DDBJ databases">
        <authorList>
            <consortium name="AG Swart"/>
            <person name="Singh M."/>
            <person name="Singh A."/>
            <person name="Seah K."/>
            <person name="Emmerich C."/>
        </authorList>
    </citation>
    <scope>NUCLEOTIDE SEQUENCE</scope>
    <source>
        <strain evidence="6">DP1</strain>
    </source>
</reference>
<dbReference type="SUPFAM" id="SSF56059">
    <property type="entry name" value="Glutathione synthetase ATP-binding domain-like"/>
    <property type="match status" value="1"/>
</dbReference>
<evidence type="ECO:0000256" key="1">
    <source>
        <dbReference type="ARBA" id="ARBA00006820"/>
    </source>
</evidence>
<evidence type="ECO:0000256" key="4">
    <source>
        <dbReference type="ARBA" id="ARBA00022840"/>
    </source>
</evidence>
<keyword evidence="2" id="KW-0436">Ligase</keyword>
<dbReference type="InterPro" id="IPR004344">
    <property type="entry name" value="TTL/TTLL_fam"/>
</dbReference>
<gene>
    <name evidence="6" type="ORF">ECRASSUSDP1_LOCUS8390</name>
</gene>
<evidence type="ECO:0000313" key="6">
    <source>
        <dbReference type="EMBL" id="CAI2367113.1"/>
    </source>
</evidence>
<evidence type="ECO:0000256" key="5">
    <source>
        <dbReference type="ARBA" id="ARBA00030445"/>
    </source>
</evidence>
<protein>
    <recommendedName>
        <fullName evidence="5">Tubulin--tyrosine ligase-like protein 9</fullName>
    </recommendedName>
</protein>
<keyword evidence="7" id="KW-1185">Reference proteome</keyword>